<reference evidence="1" key="1">
    <citation type="submission" date="2018-06" db="EMBL/GenBank/DDBJ databases">
        <authorList>
            <person name="Zhirakovskaya E."/>
        </authorList>
    </citation>
    <scope>NUCLEOTIDE SEQUENCE</scope>
</reference>
<proteinExistence type="predicted"/>
<dbReference type="EMBL" id="UOFL01000249">
    <property type="protein sequence ID" value="VAW82521.1"/>
    <property type="molecule type" value="Genomic_DNA"/>
</dbReference>
<dbReference type="InterPro" id="IPR011990">
    <property type="entry name" value="TPR-like_helical_dom_sf"/>
</dbReference>
<gene>
    <name evidence="1" type="ORF">MNBD_GAMMA12-1616</name>
</gene>
<evidence type="ECO:0008006" key="2">
    <source>
        <dbReference type="Google" id="ProtNLM"/>
    </source>
</evidence>
<protein>
    <recommendedName>
        <fullName evidence="2">TPR domain protein</fullName>
    </recommendedName>
</protein>
<evidence type="ECO:0000313" key="1">
    <source>
        <dbReference type="EMBL" id="VAW82521.1"/>
    </source>
</evidence>
<dbReference type="AlphaFoldDB" id="A0A3B0YSS9"/>
<accession>A0A3B0YSS9</accession>
<sequence length="433" mass="49861">MTKIIKQMTALMVIASATYIPPLVGDDINSQRQTITETQLQTITSYIDNKHYYSAFQFIQNKNLLQQPVFTRRAIQILTRYSISINGFQSFIVKNIAPGETLNRLRQQSTKISQKLSAAYQLKIKLDIDTLLYKQLNKYPKSPAIQFAIGDYLSFASLCRCHTSKFFKGKKDSDFYTRAYNKGVYDAWSLYRMGMQGIYSRDKTSANNAIKSLKQSLAMSTKINPSPQQINYLLAAAYYHRKDFNQANFHANNIIGQFDTAKNNAEAYTLYGRINSALGHFRVAKNSFRKAMGYMKHHHKLFSEVLLLHIKQGQKDNDPVTAAKHYQSEVQKYLSENYAKQELYDHYSMHIDQHGMGQNDLKVLTILGGLTLPNPQDMGMLNYNLGKLYYRYGRRTQAQKYSRKALQAFKTMPNPPQRVIKKINNMLYQLGSL</sequence>
<dbReference type="SUPFAM" id="SSF48452">
    <property type="entry name" value="TPR-like"/>
    <property type="match status" value="1"/>
</dbReference>
<organism evidence="1">
    <name type="scientific">hydrothermal vent metagenome</name>
    <dbReference type="NCBI Taxonomy" id="652676"/>
    <lineage>
        <taxon>unclassified sequences</taxon>
        <taxon>metagenomes</taxon>
        <taxon>ecological metagenomes</taxon>
    </lineage>
</organism>
<dbReference type="Gene3D" id="1.25.40.10">
    <property type="entry name" value="Tetratricopeptide repeat domain"/>
    <property type="match status" value="1"/>
</dbReference>
<name>A0A3B0YSS9_9ZZZZ</name>